<dbReference type="AlphaFoldDB" id="A0A3G2S3J9"/>
<dbReference type="CDD" id="cd00776">
    <property type="entry name" value="AsxRS_core"/>
    <property type="match status" value="1"/>
</dbReference>
<dbReference type="PANTHER" id="PTHR43450:SF1">
    <property type="entry name" value="ASPARTATE--TRNA LIGASE, CYTOPLASMIC"/>
    <property type="match status" value="1"/>
</dbReference>
<dbReference type="SUPFAM" id="SSF50249">
    <property type="entry name" value="Nucleic acid-binding proteins"/>
    <property type="match status" value="1"/>
</dbReference>
<keyword evidence="7" id="KW-0067">ATP-binding</keyword>
<dbReference type="Gene3D" id="2.40.50.140">
    <property type="entry name" value="Nucleic acid-binding proteins"/>
    <property type="match status" value="1"/>
</dbReference>
<evidence type="ECO:0000256" key="4">
    <source>
        <dbReference type="ARBA" id="ARBA00022490"/>
    </source>
</evidence>
<keyword evidence="6" id="KW-0547">Nucleotide-binding</keyword>
<evidence type="ECO:0000256" key="5">
    <source>
        <dbReference type="ARBA" id="ARBA00022598"/>
    </source>
</evidence>
<evidence type="ECO:0000256" key="8">
    <source>
        <dbReference type="ARBA" id="ARBA00022917"/>
    </source>
</evidence>
<dbReference type="Pfam" id="PF00152">
    <property type="entry name" value="tRNA-synt_2"/>
    <property type="match status" value="1"/>
</dbReference>
<feature type="compositionally biased region" description="Basic and acidic residues" evidence="11">
    <location>
        <begin position="19"/>
        <end position="34"/>
    </location>
</feature>
<evidence type="ECO:0000259" key="12">
    <source>
        <dbReference type="PROSITE" id="PS50862"/>
    </source>
</evidence>
<dbReference type="Gene3D" id="3.30.930.10">
    <property type="entry name" value="Bira Bifunctional Protein, Domain 2"/>
    <property type="match status" value="1"/>
</dbReference>
<dbReference type="PRINTS" id="PR01042">
    <property type="entry name" value="TRNASYNTHASP"/>
</dbReference>
<dbReference type="InterPro" id="IPR045864">
    <property type="entry name" value="aa-tRNA-synth_II/BPL/LPL"/>
</dbReference>
<evidence type="ECO:0000256" key="10">
    <source>
        <dbReference type="ARBA" id="ARBA00047904"/>
    </source>
</evidence>
<organism evidence="13 14">
    <name type="scientific">Malassezia restricta (strain ATCC 96810 / NBRC 103918 / CBS 7877)</name>
    <name type="common">Seborrheic dermatitis infection agent</name>
    <dbReference type="NCBI Taxonomy" id="425264"/>
    <lineage>
        <taxon>Eukaryota</taxon>
        <taxon>Fungi</taxon>
        <taxon>Dikarya</taxon>
        <taxon>Basidiomycota</taxon>
        <taxon>Ustilaginomycotina</taxon>
        <taxon>Malasseziomycetes</taxon>
        <taxon>Malasseziales</taxon>
        <taxon>Malasseziaceae</taxon>
        <taxon>Malassezia</taxon>
    </lineage>
</organism>
<keyword evidence="5 13" id="KW-0436">Ligase</keyword>
<dbReference type="VEuPathDB" id="FungiDB:DNF11_0932"/>
<dbReference type="EMBL" id="CP033149">
    <property type="protein sequence ID" value="AYO41882.1"/>
    <property type="molecule type" value="Genomic_DNA"/>
</dbReference>
<accession>A0A3G2S3J9</accession>
<keyword evidence="4" id="KW-0963">Cytoplasm</keyword>
<evidence type="ECO:0000256" key="6">
    <source>
        <dbReference type="ARBA" id="ARBA00022741"/>
    </source>
</evidence>
<dbReference type="GO" id="GO:0003723">
    <property type="term" value="F:RNA binding"/>
    <property type="evidence" value="ECO:0007669"/>
    <property type="project" value="TreeGrafter"/>
</dbReference>
<dbReference type="InterPro" id="IPR004523">
    <property type="entry name" value="Asp-tRNA_synthase_2"/>
</dbReference>
<keyword evidence="9" id="KW-0030">Aminoacyl-tRNA synthetase</keyword>
<protein>
    <recommendedName>
        <fullName evidence="3">aspartate--tRNA ligase</fullName>
        <ecNumber evidence="3">6.1.1.12</ecNumber>
    </recommendedName>
</protein>
<dbReference type="GO" id="GO:0017101">
    <property type="term" value="C:aminoacyl-tRNA synthetase multienzyme complex"/>
    <property type="evidence" value="ECO:0007669"/>
    <property type="project" value="TreeGrafter"/>
</dbReference>
<evidence type="ECO:0000256" key="2">
    <source>
        <dbReference type="ARBA" id="ARBA00005312"/>
    </source>
</evidence>
<dbReference type="NCBIfam" id="NF003483">
    <property type="entry name" value="PRK05159.1"/>
    <property type="match status" value="1"/>
</dbReference>
<dbReference type="PROSITE" id="PS50862">
    <property type="entry name" value="AA_TRNA_LIGASE_II"/>
    <property type="match status" value="1"/>
</dbReference>
<comment type="similarity">
    <text evidence="2">Belongs to the class-II aminoacyl-tRNA synthetase family. Type 2 subfamily.</text>
</comment>
<comment type="catalytic activity">
    <reaction evidence="10">
        <text>tRNA(Asp) + L-aspartate + ATP = L-aspartyl-tRNA(Asp) + AMP + diphosphate</text>
        <dbReference type="Rhea" id="RHEA:19649"/>
        <dbReference type="Rhea" id="RHEA-COMP:9660"/>
        <dbReference type="Rhea" id="RHEA-COMP:9678"/>
        <dbReference type="ChEBI" id="CHEBI:29991"/>
        <dbReference type="ChEBI" id="CHEBI:30616"/>
        <dbReference type="ChEBI" id="CHEBI:33019"/>
        <dbReference type="ChEBI" id="CHEBI:78442"/>
        <dbReference type="ChEBI" id="CHEBI:78516"/>
        <dbReference type="ChEBI" id="CHEBI:456215"/>
        <dbReference type="EC" id="6.1.1.12"/>
    </reaction>
</comment>
<dbReference type="Proteomes" id="UP000269793">
    <property type="component" value="Chromosome II"/>
</dbReference>
<dbReference type="PANTHER" id="PTHR43450">
    <property type="entry name" value="ASPARTYL-TRNA SYNTHETASE"/>
    <property type="match status" value="1"/>
</dbReference>
<dbReference type="NCBIfam" id="TIGR00458">
    <property type="entry name" value="aspS_nondisc"/>
    <property type="match status" value="1"/>
</dbReference>
<dbReference type="STRING" id="425264.A0A3G2S3J9"/>
<dbReference type="InterPro" id="IPR006195">
    <property type="entry name" value="aa-tRNA-synth_II"/>
</dbReference>
<evidence type="ECO:0000256" key="11">
    <source>
        <dbReference type="SAM" id="MobiDB-lite"/>
    </source>
</evidence>
<dbReference type="HAMAP" id="MF_02075">
    <property type="entry name" value="Asp_tRNA_synth_type2"/>
    <property type="match status" value="1"/>
</dbReference>
<feature type="region of interest" description="Disordered" evidence="11">
    <location>
        <begin position="1"/>
        <end position="61"/>
    </location>
</feature>
<dbReference type="FunFam" id="3.30.930.10:FF:000013">
    <property type="entry name" value="Aspartate--tRNA ligase, cytoplasmic"/>
    <property type="match status" value="1"/>
</dbReference>
<evidence type="ECO:0000256" key="9">
    <source>
        <dbReference type="ARBA" id="ARBA00023146"/>
    </source>
</evidence>
<comment type="subcellular location">
    <subcellularLocation>
        <location evidence="1">Cytoplasm</location>
    </subcellularLocation>
</comment>
<dbReference type="CDD" id="cd04320">
    <property type="entry name" value="AspRS_cyto_N"/>
    <property type="match status" value="1"/>
</dbReference>
<name>A0A3G2S3J9_MALR7</name>
<dbReference type="OrthoDB" id="372395at2759"/>
<keyword evidence="8" id="KW-0648">Protein biosynthesis</keyword>
<evidence type="ECO:0000313" key="13">
    <source>
        <dbReference type="EMBL" id="AYO41882.1"/>
    </source>
</evidence>
<reference evidence="13 14" key="1">
    <citation type="submission" date="2018-10" db="EMBL/GenBank/DDBJ databases">
        <title>Complete genome sequence of Malassezia restricta CBS 7877.</title>
        <authorList>
            <person name="Morand S.C."/>
            <person name="Bertignac M."/>
            <person name="Iltis A."/>
            <person name="Kolder I."/>
            <person name="Pirovano W."/>
            <person name="Jourdain R."/>
            <person name="Clavaud C."/>
        </authorList>
    </citation>
    <scope>NUCLEOTIDE SEQUENCE [LARGE SCALE GENOMIC DNA]</scope>
    <source>
        <strain evidence="13 14">CBS 7877</strain>
    </source>
</reference>
<evidence type="ECO:0000256" key="3">
    <source>
        <dbReference type="ARBA" id="ARBA00012841"/>
    </source>
</evidence>
<proteinExistence type="inferred from homology"/>
<feature type="domain" description="Aminoacyl-transfer RNA synthetases class-II family profile" evidence="12">
    <location>
        <begin position="267"/>
        <end position="564"/>
    </location>
</feature>
<dbReference type="GO" id="GO:0005524">
    <property type="term" value="F:ATP binding"/>
    <property type="evidence" value="ECO:0007669"/>
    <property type="project" value="UniProtKB-KW"/>
</dbReference>
<evidence type="ECO:0000313" key="14">
    <source>
        <dbReference type="Proteomes" id="UP000269793"/>
    </source>
</evidence>
<gene>
    <name evidence="13" type="primary">DPS1</name>
    <name evidence="13" type="ORF">DNF11_0932</name>
</gene>
<dbReference type="InterPro" id="IPR012340">
    <property type="entry name" value="NA-bd_OB-fold"/>
</dbReference>
<sequence>MSSETTKQVNVSEGAPVELDQKAQPKMEANKDAGSEELNPDGTPLSDKQRRKRAEKAEKERIKAEKAARLAAEQAARQAADVDFATENYGVLPMNCSQERKNEQLFAIEDIHPEKDGQPITLLARLQTSRLPSAKLAFLTFRNGVHCVQATLAVTPEKISRQMVKWAAAVTPESIVRVEGTISKVPKPVESPSVTVKDAEIKISRMFVAVPVTWEGQIPFYVDDATRSDAEIEASQNTPRPLPPIALDTRLDNRVLDLRTPTNQAIFRLNHGVCRLFREFLENNGFIEIHTPKLQGAATESGASVFKVDYFKGKAFLAQSPQLGKQMAISADFGRVYEIGPVFRAEDSNTNRHMTEFTGLDLEMAFQEHYHEVVDLLNQLFMYIFSELPKRYATEIAAVRRQYPSEEFLVPEAPVCLNFKEGIQMLRDAGYEVNDLDDLSTETERALGKLVRDKYKTDFYALDKFPMEVRPFYTMPDPEDSRYSNSYDFFMRGQEILSGAQRIHDAKFLEERLAAANIPVSSMKHYVDAFRLGAPPHAGGGIGLERVLMLYLGLNNIRRVSMFPRDPKRVEP</sequence>
<dbReference type="SUPFAM" id="SSF55681">
    <property type="entry name" value="Class II aaRS and biotin synthetases"/>
    <property type="match status" value="1"/>
</dbReference>
<dbReference type="InterPro" id="IPR002312">
    <property type="entry name" value="Asp/Asn-tRNA-synth_IIb"/>
</dbReference>
<feature type="compositionally biased region" description="Polar residues" evidence="11">
    <location>
        <begin position="1"/>
        <end position="11"/>
    </location>
</feature>
<evidence type="ECO:0000256" key="7">
    <source>
        <dbReference type="ARBA" id="ARBA00022840"/>
    </source>
</evidence>
<dbReference type="GO" id="GO:0004815">
    <property type="term" value="F:aspartate-tRNA ligase activity"/>
    <property type="evidence" value="ECO:0007669"/>
    <property type="project" value="UniProtKB-EC"/>
</dbReference>
<dbReference type="InterPro" id="IPR004364">
    <property type="entry name" value="Aa-tRNA-synt_II"/>
</dbReference>
<evidence type="ECO:0000256" key="1">
    <source>
        <dbReference type="ARBA" id="ARBA00004496"/>
    </source>
</evidence>
<dbReference type="GO" id="GO:0005829">
    <property type="term" value="C:cytosol"/>
    <property type="evidence" value="ECO:0007669"/>
    <property type="project" value="TreeGrafter"/>
</dbReference>
<dbReference type="GO" id="GO:0006422">
    <property type="term" value="P:aspartyl-tRNA aminoacylation"/>
    <property type="evidence" value="ECO:0007669"/>
    <property type="project" value="InterPro"/>
</dbReference>
<keyword evidence="14" id="KW-1185">Reference proteome</keyword>
<dbReference type="EC" id="6.1.1.12" evidence="3"/>